<evidence type="ECO:0000313" key="3">
    <source>
        <dbReference type="Proteomes" id="UP000593564"/>
    </source>
</evidence>
<gene>
    <name evidence="2" type="ORF">HYC85_025211</name>
</gene>
<proteinExistence type="predicted"/>
<feature type="region of interest" description="Disordered" evidence="1">
    <location>
        <begin position="1"/>
        <end position="29"/>
    </location>
</feature>
<reference evidence="2 3" key="2">
    <citation type="submission" date="2020-07" db="EMBL/GenBank/DDBJ databases">
        <title>Genome assembly of wild tea tree DASZ reveals pedigree and selection history of tea varieties.</title>
        <authorList>
            <person name="Zhang W."/>
        </authorList>
    </citation>
    <scope>NUCLEOTIDE SEQUENCE [LARGE SCALE GENOMIC DNA]</scope>
    <source>
        <strain evidence="3">cv. G240</strain>
        <tissue evidence="2">Leaf</tissue>
    </source>
</reference>
<dbReference type="AlphaFoldDB" id="A0A7J7GBN6"/>
<evidence type="ECO:0000313" key="2">
    <source>
        <dbReference type="EMBL" id="KAF5937705.1"/>
    </source>
</evidence>
<evidence type="ECO:0000256" key="1">
    <source>
        <dbReference type="SAM" id="MobiDB-lite"/>
    </source>
</evidence>
<organism evidence="2 3">
    <name type="scientific">Camellia sinensis</name>
    <name type="common">Tea plant</name>
    <name type="synonym">Thea sinensis</name>
    <dbReference type="NCBI Taxonomy" id="4442"/>
    <lineage>
        <taxon>Eukaryota</taxon>
        <taxon>Viridiplantae</taxon>
        <taxon>Streptophyta</taxon>
        <taxon>Embryophyta</taxon>
        <taxon>Tracheophyta</taxon>
        <taxon>Spermatophyta</taxon>
        <taxon>Magnoliopsida</taxon>
        <taxon>eudicotyledons</taxon>
        <taxon>Gunneridae</taxon>
        <taxon>Pentapetalae</taxon>
        <taxon>asterids</taxon>
        <taxon>Ericales</taxon>
        <taxon>Theaceae</taxon>
        <taxon>Camellia</taxon>
    </lineage>
</organism>
<comment type="caution">
    <text evidence="2">The sequence shown here is derived from an EMBL/GenBank/DDBJ whole genome shotgun (WGS) entry which is preliminary data.</text>
</comment>
<sequence>MQTHPLLPKLTLSGNSHIHDHRNPHSSALLSHPHNTICFLWVSLKMVSIQETDGADLGRD</sequence>
<dbReference type="Proteomes" id="UP000593564">
    <property type="component" value="Unassembled WGS sequence"/>
</dbReference>
<name>A0A7J7GBN6_CAMSI</name>
<dbReference type="EMBL" id="JACBKZ010000012">
    <property type="protein sequence ID" value="KAF5937705.1"/>
    <property type="molecule type" value="Genomic_DNA"/>
</dbReference>
<keyword evidence="3" id="KW-1185">Reference proteome</keyword>
<accession>A0A7J7GBN6</accession>
<reference evidence="3" key="1">
    <citation type="journal article" date="2020" name="Nat. Commun.">
        <title>Genome assembly of wild tea tree DASZ reveals pedigree and selection history of tea varieties.</title>
        <authorList>
            <person name="Zhang W."/>
            <person name="Zhang Y."/>
            <person name="Qiu H."/>
            <person name="Guo Y."/>
            <person name="Wan H."/>
            <person name="Zhang X."/>
            <person name="Scossa F."/>
            <person name="Alseekh S."/>
            <person name="Zhang Q."/>
            <person name="Wang P."/>
            <person name="Xu L."/>
            <person name="Schmidt M.H."/>
            <person name="Jia X."/>
            <person name="Li D."/>
            <person name="Zhu A."/>
            <person name="Guo F."/>
            <person name="Chen W."/>
            <person name="Ni D."/>
            <person name="Usadel B."/>
            <person name="Fernie A.R."/>
            <person name="Wen W."/>
        </authorList>
    </citation>
    <scope>NUCLEOTIDE SEQUENCE [LARGE SCALE GENOMIC DNA]</scope>
    <source>
        <strain evidence="3">cv. G240</strain>
    </source>
</reference>
<protein>
    <submittedName>
        <fullName evidence="2">Uncharacterized protein</fullName>
    </submittedName>
</protein>